<dbReference type="GO" id="GO:0043165">
    <property type="term" value="P:Gram-negative-bacterium-type cell outer membrane assembly"/>
    <property type="evidence" value="ECO:0007669"/>
    <property type="project" value="UniProtKB-UniRule"/>
</dbReference>
<dbReference type="SUPFAM" id="SSF48452">
    <property type="entry name" value="TPR-like"/>
    <property type="match status" value="1"/>
</dbReference>
<dbReference type="CDD" id="cd15830">
    <property type="entry name" value="BamD"/>
    <property type="match status" value="1"/>
</dbReference>
<dbReference type="Gene3D" id="1.25.40.10">
    <property type="entry name" value="Tetratricopeptide repeat domain"/>
    <property type="match status" value="1"/>
</dbReference>
<evidence type="ECO:0000256" key="4">
    <source>
        <dbReference type="HAMAP-Rule" id="MF_00922"/>
    </source>
</evidence>
<comment type="subcellular location">
    <subcellularLocation>
        <location evidence="4">Cell outer membrane</location>
        <topology evidence="4">Lipid-anchor</topology>
    </subcellularLocation>
</comment>
<dbReference type="PROSITE" id="PS51257">
    <property type="entry name" value="PROKAR_LIPOPROTEIN"/>
    <property type="match status" value="1"/>
</dbReference>
<comment type="similarity">
    <text evidence="4">Belongs to the BamD family.</text>
</comment>
<dbReference type="HAMAP" id="MF_00922">
    <property type="entry name" value="OM_assembly_BamD"/>
    <property type="match status" value="1"/>
</dbReference>
<dbReference type="GO" id="GO:0051205">
    <property type="term" value="P:protein insertion into membrane"/>
    <property type="evidence" value="ECO:0007669"/>
    <property type="project" value="UniProtKB-UniRule"/>
</dbReference>
<dbReference type="NCBIfam" id="TIGR03302">
    <property type="entry name" value="OM_YfiO"/>
    <property type="match status" value="1"/>
</dbReference>
<dbReference type="EMBL" id="CP097966">
    <property type="protein sequence ID" value="URQ63303.1"/>
    <property type="molecule type" value="Genomic_DNA"/>
</dbReference>
<keyword evidence="2 4" id="KW-0472">Membrane</keyword>
<accession>A0A9Q8X438</accession>
<dbReference type="InterPro" id="IPR017689">
    <property type="entry name" value="BamD"/>
</dbReference>
<evidence type="ECO:0000256" key="3">
    <source>
        <dbReference type="ARBA" id="ARBA00023237"/>
    </source>
</evidence>
<keyword evidence="4" id="KW-0564">Palmitate</keyword>
<evidence type="ECO:0000256" key="1">
    <source>
        <dbReference type="ARBA" id="ARBA00022729"/>
    </source>
</evidence>
<keyword evidence="4" id="KW-0449">Lipoprotein</keyword>
<keyword evidence="1 4" id="KW-0732">Signal</keyword>
<dbReference type="Pfam" id="PF13525">
    <property type="entry name" value="YfiO"/>
    <property type="match status" value="1"/>
</dbReference>
<comment type="function">
    <text evidence="4">Part of the outer membrane protein assembly complex, which is involved in assembly and insertion of beta-barrel proteins into the outer membrane.</text>
</comment>
<dbReference type="Proteomes" id="UP001056381">
    <property type="component" value="Chromosome"/>
</dbReference>
<evidence type="ECO:0000313" key="7">
    <source>
        <dbReference type="Proteomes" id="UP001056381"/>
    </source>
</evidence>
<feature type="domain" description="Outer membrane lipoprotein BamD-like" evidence="5">
    <location>
        <begin position="28"/>
        <end position="235"/>
    </location>
</feature>
<comment type="subunit">
    <text evidence="4">Part of the Bam complex.</text>
</comment>
<dbReference type="GO" id="GO:0009279">
    <property type="term" value="C:cell outer membrane"/>
    <property type="evidence" value="ECO:0007669"/>
    <property type="project" value="UniProtKB-SubCell"/>
</dbReference>
<evidence type="ECO:0000313" key="6">
    <source>
        <dbReference type="EMBL" id="URQ63303.1"/>
    </source>
</evidence>
<proteinExistence type="inferred from homology"/>
<dbReference type="InterPro" id="IPR039565">
    <property type="entry name" value="BamD-like"/>
</dbReference>
<keyword evidence="3 4" id="KW-0998">Cell outer membrane</keyword>
<reference evidence="6" key="1">
    <citation type="submission" date="2022-05" db="EMBL/GenBank/DDBJ databases">
        <title>Single-amplified genomics reveal most streamlined microbe among free-living bacteria.</title>
        <authorList>
            <person name="Roda-Garcia J."/>
            <person name="Haro-Moreno J.M."/>
            <person name="Rodriguez-Valera F."/>
            <person name="Almagro-Moreno S."/>
            <person name="Lopez-Perez M."/>
        </authorList>
    </citation>
    <scope>NUCLEOTIDE SEQUENCE</scope>
    <source>
        <strain evidence="6">TMED112-D2-2</strain>
    </source>
</reference>
<sequence>MRYKYLLLILAGLWLGGCSSNDKKEEADTPEVNLYNLAQSRISSRNYTGAAEALFRIERSYPFGVYAEQARADLIYVHYMTGNFDASYAAAEKFIRLYPRNTNIDYAYFMKGMTGYYADDGLFSDFLTLNLAKRDVTGAKKSFADLTEFLIRYPESDYVDEARSRLVFLRNLIASNELDSAEYYLKRGAYVAALNRATYIIKNMPNTSEKKRALKIMREAYTKLGYKDYADKVKALEEVN</sequence>
<dbReference type="AlphaFoldDB" id="A0A9Q8X438"/>
<evidence type="ECO:0000259" key="5">
    <source>
        <dbReference type="Pfam" id="PF13525"/>
    </source>
</evidence>
<gene>
    <name evidence="4" type="primary">bamD</name>
    <name evidence="6" type="ORF">M9B40_00620</name>
</gene>
<dbReference type="InterPro" id="IPR011990">
    <property type="entry name" value="TPR-like_helical_dom_sf"/>
</dbReference>
<keyword evidence="7" id="KW-1185">Reference proteome</keyword>
<evidence type="ECO:0000256" key="2">
    <source>
        <dbReference type="ARBA" id="ARBA00023136"/>
    </source>
</evidence>
<organism evidence="6 7">
    <name type="scientific">SAR86 cluster bacterium</name>
    <dbReference type="NCBI Taxonomy" id="2030880"/>
    <lineage>
        <taxon>Bacteria</taxon>
        <taxon>Pseudomonadati</taxon>
        <taxon>Pseudomonadota</taxon>
        <taxon>Gammaproteobacteria</taxon>
        <taxon>SAR86 cluster</taxon>
    </lineage>
</organism>
<name>A0A9Q8X438_9GAMM</name>
<protein>
    <recommendedName>
        <fullName evidence="4">Outer membrane protein assembly factor BamD</fullName>
    </recommendedName>
</protein>